<dbReference type="AlphaFoldDB" id="A0A143BH93"/>
<reference evidence="1 2" key="1">
    <citation type="journal article" date="2014" name="Proc. Natl. Acad. Sci. U.S.A.">
        <title>Functional type 2 photosynthetic reaction centers found in the rare bacterial phylum Gemmatimonadetes.</title>
        <authorList>
            <person name="Zeng Y."/>
            <person name="Feng F."/>
            <person name="Medova H."/>
            <person name="Dean J."/>
            <person name="Koblizek M."/>
        </authorList>
    </citation>
    <scope>NUCLEOTIDE SEQUENCE [LARGE SCALE GENOMIC DNA]</scope>
    <source>
        <strain evidence="1 2">AP64</strain>
    </source>
</reference>
<sequence>MRSSAVLVIAALSTLPNATRLSAQSPRRIMSINHVLLITGSVQGEVEQRVSPRVSVALSGSAVRLADRYTNADLKLRYYPNPRGRVLDGVGFAIGAGYGHVTDRNVGVICASSPPGGGGGGCYDFSESYAGPTVTAEVTHQWIAKAPHHMVLTVGAGVKRYFVEERLPATLQGFPQLTGTARVSVGYALY</sequence>
<dbReference type="eggNOG" id="ENOG502ZK8Z">
    <property type="taxonomic scope" value="Bacteria"/>
</dbReference>
<evidence type="ECO:0000313" key="1">
    <source>
        <dbReference type="EMBL" id="AMW03830.1"/>
    </source>
</evidence>
<dbReference type="RefSeq" id="WP_026849104.1">
    <property type="nucleotide sequence ID" value="NZ_CP011454.1"/>
</dbReference>
<name>A0A143BH93_9BACT</name>
<dbReference type="STRING" id="1379270.GEMMAAP_01165"/>
<gene>
    <name evidence="1" type="ORF">GEMMAAP_01165</name>
</gene>
<reference evidence="1 2" key="2">
    <citation type="journal article" date="2016" name="Environ. Microbiol. Rep.">
        <title>Metagenomic evidence for the presence of phototrophic Gemmatimonadetes bacteria in diverse environments.</title>
        <authorList>
            <person name="Zeng Y."/>
            <person name="Baumbach J."/>
            <person name="Barbosa E.G."/>
            <person name="Azevedo V."/>
            <person name="Zhang C."/>
            <person name="Koblizek M."/>
        </authorList>
    </citation>
    <scope>NUCLEOTIDE SEQUENCE [LARGE SCALE GENOMIC DNA]</scope>
    <source>
        <strain evidence="1 2">AP64</strain>
    </source>
</reference>
<protein>
    <recommendedName>
        <fullName evidence="3">Outer membrane protein beta-barrel domain-containing protein</fullName>
    </recommendedName>
</protein>
<keyword evidence="2" id="KW-1185">Reference proteome</keyword>
<dbReference type="KEGG" id="gph:GEMMAAP_01165"/>
<evidence type="ECO:0000313" key="2">
    <source>
        <dbReference type="Proteomes" id="UP000076404"/>
    </source>
</evidence>
<dbReference type="EMBL" id="CP011454">
    <property type="protein sequence ID" value="AMW03830.1"/>
    <property type="molecule type" value="Genomic_DNA"/>
</dbReference>
<accession>A0A143BH93</accession>
<proteinExistence type="predicted"/>
<organism evidence="1 2">
    <name type="scientific">Gemmatimonas phototrophica</name>
    <dbReference type="NCBI Taxonomy" id="1379270"/>
    <lineage>
        <taxon>Bacteria</taxon>
        <taxon>Pseudomonadati</taxon>
        <taxon>Gemmatimonadota</taxon>
        <taxon>Gemmatimonadia</taxon>
        <taxon>Gemmatimonadales</taxon>
        <taxon>Gemmatimonadaceae</taxon>
        <taxon>Gemmatimonas</taxon>
    </lineage>
</organism>
<evidence type="ECO:0008006" key="3">
    <source>
        <dbReference type="Google" id="ProtNLM"/>
    </source>
</evidence>
<dbReference type="Proteomes" id="UP000076404">
    <property type="component" value="Chromosome"/>
</dbReference>